<dbReference type="InterPro" id="IPR000792">
    <property type="entry name" value="Tscrpt_reg_LuxR_C"/>
</dbReference>
<dbReference type="GO" id="GO:0016020">
    <property type="term" value="C:membrane"/>
    <property type="evidence" value="ECO:0007669"/>
    <property type="project" value="InterPro"/>
</dbReference>
<dbReference type="HOGENOM" id="CLU_1254534_0_0_11"/>
<dbReference type="PANTHER" id="PTHR24421">
    <property type="entry name" value="NITRATE/NITRITE SENSOR PROTEIN NARX-RELATED"/>
    <property type="match status" value="1"/>
</dbReference>
<dbReference type="GO" id="GO:0005524">
    <property type="term" value="F:ATP binding"/>
    <property type="evidence" value="ECO:0007669"/>
    <property type="project" value="UniProtKB-KW"/>
</dbReference>
<feature type="region of interest" description="Disordered" evidence="9">
    <location>
        <begin position="132"/>
        <end position="159"/>
    </location>
</feature>
<evidence type="ECO:0000313" key="11">
    <source>
        <dbReference type="EMBL" id="AEG44889.1"/>
    </source>
</evidence>
<dbReference type="Proteomes" id="UP000009236">
    <property type="component" value="Chromosome"/>
</dbReference>
<evidence type="ECO:0000313" key="12">
    <source>
        <dbReference type="Proteomes" id="UP000009236"/>
    </source>
</evidence>
<dbReference type="PRINTS" id="PR00038">
    <property type="entry name" value="HTHLUXR"/>
</dbReference>
<reference evidence="11 12" key="1">
    <citation type="submission" date="2011-05" db="EMBL/GenBank/DDBJ databases">
        <title>Complete sequence of Isoptericola variabilis 225.</title>
        <authorList>
            <consortium name="US DOE Joint Genome Institute"/>
            <person name="Lucas S."/>
            <person name="Han J."/>
            <person name="Lapidus A."/>
            <person name="Cheng J.-F."/>
            <person name="Goodwin L."/>
            <person name="Pitluck S."/>
            <person name="Peters L."/>
            <person name="Mikhailova N."/>
            <person name="Zeytun A."/>
            <person name="Han C."/>
            <person name="Tapia R."/>
            <person name="Land M."/>
            <person name="Hauser L."/>
            <person name="Kyrpides N."/>
            <person name="Ivanova N."/>
            <person name="Pagani I."/>
            <person name="Siebers A."/>
            <person name="Allgaier M."/>
            <person name="Thelen M."/>
            <person name="Hugenholtz P."/>
            <person name="Gladden J."/>
            <person name="Woyke T."/>
        </authorList>
    </citation>
    <scope>NUCLEOTIDE SEQUENCE [LARGE SCALE GENOMIC DNA]</scope>
    <source>
        <strain evidence="12">225</strain>
    </source>
</reference>
<dbReference type="SUPFAM" id="SSF46894">
    <property type="entry name" value="C-terminal effector domain of the bipartite response regulators"/>
    <property type="match status" value="1"/>
</dbReference>
<dbReference type="InterPro" id="IPR036890">
    <property type="entry name" value="HATPase_C_sf"/>
</dbReference>
<evidence type="ECO:0000256" key="4">
    <source>
        <dbReference type="ARBA" id="ARBA00022679"/>
    </source>
</evidence>
<dbReference type="SMART" id="SM00421">
    <property type="entry name" value="HTH_LUXR"/>
    <property type="match status" value="1"/>
</dbReference>
<dbReference type="RefSeq" id="WP_013839280.1">
    <property type="nucleotide sequence ID" value="NC_015588.1"/>
</dbReference>
<evidence type="ECO:0000256" key="2">
    <source>
        <dbReference type="ARBA" id="ARBA00012438"/>
    </source>
</evidence>
<keyword evidence="6" id="KW-0418">Kinase</keyword>
<accession>F6FQJ3</accession>
<gene>
    <name evidence="11" type="ordered locus">Isova_2166</name>
</gene>
<dbReference type="PANTHER" id="PTHR24421:SF10">
    <property type="entry name" value="NITRATE_NITRITE SENSOR PROTEIN NARQ"/>
    <property type="match status" value="1"/>
</dbReference>
<proteinExistence type="predicted"/>
<dbReference type="EMBL" id="CP002810">
    <property type="protein sequence ID" value="AEG44889.1"/>
    <property type="molecule type" value="Genomic_DNA"/>
</dbReference>
<dbReference type="EC" id="2.7.13.3" evidence="2"/>
<keyword evidence="4" id="KW-0808">Transferase</keyword>
<keyword evidence="8" id="KW-0902">Two-component regulatory system</keyword>
<evidence type="ECO:0000256" key="6">
    <source>
        <dbReference type="ARBA" id="ARBA00022777"/>
    </source>
</evidence>
<dbReference type="Pfam" id="PF07730">
    <property type="entry name" value="HisKA_3"/>
    <property type="match status" value="1"/>
</dbReference>
<dbReference type="InterPro" id="IPR011712">
    <property type="entry name" value="Sig_transdc_His_kin_sub3_dim/P"/>
</dbReference>
<dbReference type="Pfam" id="PF00196">
    <property type="entry name" value="GerE"/>
    <property type="match status" value="1"/>
</dbReference>
<evidence type="ECO:0000256" key="3">
    <source>
        <dbReference type="ARBA" id="ARBA00022553"/>
    </source>
</evidence>
<name>F6FQJ3_ISOV2</name>
<dbReference type="InterPro" id="IPR016032">
    <property type="entry name" value="Sig_transdc_resp-reg_C-effctor"/>
</dbReference>
<evidence type="ECO:0000256" key="5">
    <source>
        <dbReference type="ARBA" id="ARBA00022741"/>
    </source>
</evidence>
<dbReference type="GO" id="GO:0046983">
    <property type="term" value="F:protein dimerization activity"/>
    <property type="evidence" value="ECO:0007669"/>
    <property type="project" value="InterPro"/>
</dbReference>
<keyword evidence="3" id="KW-0597">Phosphoprotein</keyword>
<dbReference type="GO" id="GO:0000155">
    <property type="term" value="F:phosphorelay sensor kinase activity"/>
    <property type="evidence" value="ECO:0007669"/>
    <property type="project" value="InterPro"/>
</dbReference>
<keyword evidence="5" id="KW-0547">Nucleotide-binding</keyword>
<dbReference type="InterPro" id="IPR050482">
    <property type="entry name" value="Sensor_HK_TwoCompSys"/>
</dbReference>
<feature type="compositionally biased region" description="Gly residues" evidence="9">
    <location>
        <begin position="132"/>
        <end position="141"/>
    </location>
</feature>
<comment type="catalytic activity">
    <reaction evidence="1">
        <text>ATP + protein L-histidine = ADP + protein N-phospho-L-histidine.</text>
        <dbReference type="EC" id="2.7.13.3"/>
    </reaction>
</comment>
<organism evidence="12">
    <name type="scientific">Isoptericola variabilis (strain 225)</name>
    <dbReference type="NCBI Taxonomy" id="743718"/>
    <lineage>
        <taxon>Bacteria</taxon>
        <taxon>Bacillati</taxon>
        <taxon>Actinomycetota</taxon>
        <taxon>Actinomycetes</taxon>
        <taxon>Micrococcales</taxon>
        <taxon>Promicromonosporaceae</taxon>
        <taxon>Isoptericola</taxon>
    </lineage>
</organism>
<dbReference type="Gene3D" id="1.10.10.10">
    <property type="entry name" value="Winged helix-like DNA-binding domain superfamily/Winged helix DNA-binding domain"/>
    <property type="match status" value="1"/>
</dbReference>
<feature type="compositionally biased region" description="Low complexity" evidence="9">
    <location>
        <begin position="142"/>
        <end position="152"/>
    </location>
</feature>
<protein>
    <recommendedName>
        <fullName evidence="2">histidine kinase</fullName>
        <ecNumber evidence="2">2.7.13.3</ecNumber>
    </recommendedName>
</protein>
<evidence type="ECO:0000259" key="10">
    <source>
        <dbReference type="PROSITE" id="PS50043"/>
    </source>
</evidence>
<keyword evidence="7" id="KW-0067">ATP-binding</keyword>
<dbReference type="KEGG" id="iva:Isova_2166"/>
<dbReference type="CDD" id="cd06170">
    <property type="entry name" value="LuxR_C_like"/>
    <property type="match status" value="1"/>
</dbReference>
<evidence type="ECO:0000256" key="1">
    <source>
        <dbReference type="ARBA" id="ARBA00000085"/>
    </source>
</evidence>
<evidence type="ECO:0000256" key="7">
    <source>
        <dbReference type="ARBA" id="ARBA00022840"/>
    </source>
</evidence>
<feature type="domain" description="HTH luxR-type" evidence="10">
    <location>
        <begin position="153"/>
        <end position="218"/>
    </location>
</feature>
<dbReference type="GO" id="GO:0003677">
    <property type="term" value="F:DNA binding"/>
    <property type="evidence" value="ECO:0007669"/>
    <property type="project" value="InterPro"/>
</dbReference>
<dbReference type="PROSITE" id="PS50043">
    <property type="entry name" value="HTH_LUXR_2"/>
    <property type="match status" value="1"/>
</dbReference>
<evidence type="ECO:0000256" key="9">
    <source>
        <dbReference type="SAM" id="MobiDB-lite"/>
    </source>
</evidence>
<dbReference type="Gene3D" id="3.30.565.10">
    <property type="entry name" value="Histidine kinase-like ATPase, C-terminal domain"/>
    <property type="match status" value="1"/>
</dbReference>
<dbReference type="Gene3D" id="1.20.5.1930">
    <property type="match status" value="1"/>
</dbReference>
<dbReference type="GO" id="GO:0006355">
    <property type="term" value="P:regulation of DNA-templated transcription"/>
    <property type="evidence" value="ECO:0007669"/>
    <property type="project" value="InterPro"/>
</dbReference>
<sequence>MARDLHDVIASHLSAIAITSGAALAAPPDAGRDRDALTRVREASLASLAEMRSMIRVLRADEPGDDGVGLAATPRLAALDDLVAWARDAGLDVTVHEDGVLGSARAGELPAAVDQAAYRIAREALTNALKHGGTGGAGARGAAGAPGAPDGASSTLPDGLTRREVDVLAALGRGLSNQAIAQELVITEATAKTHVSRVLAKLGVTSRVQAAIVAREAGVV</sequence>
<evidence type="ECO:0000256" key="8">
    <source>
        <dbReference type="ARBA" id="ARBA00023012"/>
    </source>
</evidence>
<keyword evidence="12" id="KW-1185">Reference proteome</keyword>
<dbReference type="eggNOG" id="COG2197">
    <property type="taxonomic scope" value="Bacteria"/>
</dbReference>
<dbReference type="InterPro" id="IPR036388">
    <property type="entry name" value="WH-like_DNA-bd_sf"/>
</dbReference>
<dbReference type="STRING" id="743718.Isova_2166"/>
<dbReference type="AlphaFoldDB" id="F6FQJ3"/>